<evidence type="ECO:0000256" key="1">
    <source>
        <dbReference type="SAM" id="MobiDB-lite"/>
    </source>
</evidence>
<feature type="region of interest" description="Disordered" evidence="1">
    <location>
        <begin position="26"/>
        <end position="65"/>
    </location>
</feature>
<comment type="caution">
    <text evidence="2">The sequence shown here is derived from an EMBL/GenBank/DDBJ whole genome shotgun (WGS) entry which is preliminary data.</text>
</comment>
<evidence type="ECO:0000313" key="2">
    <source>
        <dbReference type="EMBL" id="KAJ8338786.1"/>
    </source>
</evidence>
<protein>
    <submittedName>
        <fullName evidence="2">Uncharacterized protein</fullName>
    </submittedName>
</protein>
<name>A0A9Q1EH88_SYNKA</name>
<keyword evidence="3" id="KW-1185">Reference proteome</keyword>
<feature type="region of interest" description="Disordered" evidence="1">
    <location>
        <begin position="131"/>
        <end position="171"/>
    </location>
</feature>
<feature type="compositionally biased region" description="Polar residues" evidence="1">
    <location>
        <begin position="304"/>
        <end position="313"/>
    </location>
</feature>
<sequence>MIYIYIGYKLRTSPWREGLALRQFPPRQRGLSYGQLDPDRGDRCPPPSPAPGAHAARSNSTSDCRPAVATHLRPLLNPARPYEQSEVFIVQQSATATRLLLNPARPTSRIQTADFPMEGGIRQPLERMQLGPTAPQTASKPSKAHEQRSPPVLEAPGGRQAHPGAAAPPPLAPLIVPGPWVTCTPRTQGPIPLDVGPQEGFALRQFPPRQRGLSYGQLDPDRGDRCPPPSPAPGAHAARSNSTSDCRPAVATHLRPLLNPARPTSRIQTADFPMEGRIRQPLERMQLGPTAPQTASKPSKAHEQVQSLSLNVR</sequence>
<dbReference type="Proteomes" id="UP001152622">
    <property type="component" value="Chromosome 17"/>
</dbReference>
<dbReference type="AlphaFoldDB" id="A0A9Q1EH88"/>
<feature type="compositionally biased region" description="Low complexity" evidence="1">
    <location>
        <begin position="155"/>
        <end position="165"/>
    </location>
</feature>
<organism evidence="2 3">
    <name type="scientific">Synaphobranchus kaupii</name>
    <name type="common">Kaup's arrowtooth eel</name>
    <dbReference type="NCBI Taxonomy" id="118154"/>
    <lineage>
        <taxon>Eukaryota</taxon>
        <taxon>Metazoa</taxon>
        <taxon>Chordata</taxon>
        <taxon>Craniata</taxon>
        <taxon>Vertebrata</taxon>
        <taxon>Euteleostomi</taxon>
        <taxon>Actinopterygii</taxon>
        <taxon>Neopterygii</taxon>
        <taxon>Teleostei</taxon>
        <taxon>Anguilliformes</taxon>
        <taxon>Synaphobranchidae</taxon>
        <taxon>Synaphobranchus</taxon>
    </lineage>
</organism>
<proteinExistence type="predicted"/>
<gene>
    <name evidence="2" type="ORF">SKAU_G00355720</name>
</gene>
<dbReference type="EMBL" id="JAINUF010000017">
    <property type="protein sequence ID" value="KAJ8338786.1"/>
    <property type="molecule type" value="Genomic_DNA"/>
</dbReference>
<reference evidence="2" key="1">
    <citation type="journal article" date="2023" name="Science">
        <title>Genome structures resolve the early diversification of teleost fishes.</title>
        <authorList>
            <person name="Parey E."/>
            <person name="Louis A."/>
            <person name="Montfort J."/>
            <person name="Bouchez O."/>
            <person name="Roques C."/>
            <person name="Iampietro C."/>
            <person name="Lluch J."/>
            <person name="Castinel A."/>
            <person name="Donnadieu C."/>
            <person name="Desvignes T."/>
            <person name="Floi Bucao C."/>
            <person name="Jouanno E."/>
            <person name="Wen M."/>
            <person name="Mejri S."/>
            <person name="Dirks R."/>
            <person name="Jansen H."/>
            <person name="Henkel C."/>
            <person name="Chen W.J."/>
            <person name="Zahm M."/>
            <person name="Cabau C."/>
            <person name="Klopp C."/>
            <person name="Thompson A.W."/>
            <person name="Robinson-Rechavi M."/>
            <person name="Braasch I."/>
            <person name="Lecointre G."/>
            <person name="Bobe J."/>
            <person name="Postlethwait J.H."/>
            <person name="Berthelot C."/>
            <person name="Roest Crollius H."/>
            <person name="Guiguen Y."/>
        </authorList>
    </citation>
    <scope>NUCLEOTIDE SEQUENCE</scope>
    <source>
        <strain evidence="2">WJC10195</strain>
    </source>
</reference>
<accession>A0A9Q1EH88</accession>
<feature type="region of interest" description="Disordered" evidence="1">
    <location>
        <begin position="210"/>
        <end position="313"/>
    </location>
</feature>
<evidence type="ECO:0000313" key="3">
    <source>
        <dbReference type="Proteomes" id="UP001152622"/>
    </source>
</evidence>